<organism evidence="2 3">
    <name type="scientific">Petrolisthes manimaculis</name>
    <dbReference type="NCBI Taxonomy" id="1843537"/>
    <lineage>
        <taxon>Eukaryota</taxon>
        <taxon>Metazoa</taxon>
        <taxon>Ecdysozoa</taxon>
        <taxon>Arthropoda</taxon>
        <taxon>Crustacea</taxon>
        <taxon>Multicrustacea</taxon>
        <taxon>Malacostraca</taxon>
        <taxon>Eumalacostraca</taxon>
        <taxon>Eucarida</taxon>
        <taxon>Decapoda</taxon>
        <taxon>Pleocyemata</taxon>
        <taxon>Anomura</taxon>
        <taxon>Galatheoidea</taxon>
        <taxon>Porcellanidae</taxon>
        <taxon>Petrolisthes</taxon>
    </lineage>
</organism>
<dbReference type="AlphaFoldDB" id="A0AAE1UC52"/>
<protein>
    <submittedName>
        <fullName evidence="2">Uncharacterized protein</fullName>
    </submittedName>
</protein>
<sequence length="154" mass="17086">MSSLFHYSLLILGLLAFVVIGQEELQCYWETATRSGSTAEVVVYKNLTNRKVGLWKRPDNSWVAGSIVIECSDTRYTILDSNRNTGNLPVFNRTSTTPKKGECGVVYYSPSSVSSAPPKPMRTSLSKEMLGRLHKAVKTMLTKVGNHKVVCGRQ</sequence>
<proteinExistence type="predicted"/>
<keyword evidence="1" id="KW-0732">Signal</keyword>
<feature type="signal peptide" evidence="1">
    <location>
        <begin position="1"/>
        <end position="21"/>
    </location>
</feature>
<feature type="chain" id="PRO_5042219312" evidence="1">
    <location>
        <begin position="22"/>
        <end position="154"/>
    </location>
</feature>
<dbReference type="EMBL" id="JAWZYT010001273">
    <property type="protein sequence ID" value="KAK4313745.1"/>
    <property type="molecule type" value="Genomic_DNA"/>
</dbReference>
<keyword evidence="3" id="KW-1185">Reference proteome</keyword>
<evidence type="ECO:0000313" key="2">
    <source>
        <dbReference type="EMBL" id="KAK4313745.1"/>
    </source>
</evidence>
<comment type="caution">
    <text evidence="2">The sequence shown here is derived from an EMBL/GenBank/DDBJ whole genome shotgun (WGS) entry which is preliminary data.</text>
</comment>
<evidence type="ECO:0000313" key="3">
    <source>
        <dbReference type="Proteomes" id="UP001292094"/>
    </source>
</evidence>
<gene>
    <name evidence="2" type="ORF">Pmani_014927</name>
</gene>
<reference evidence="2" key="1">
    <citation type="submission" date="2023-11" db="EMBL/GenBank/DDBJ databases">
        <title>Genome assemblies of two species of porcelain crab, Petrolisthes cinctipes and Petrolisthes manimaculis (Anomura: Porcellanidae).</title>
        <authorList>
            <person name="Angst P."/>
        </authorList>
    </citation>
    <scope>NUCLEOTIDE SEQUENCE</scope>
    <source>
        <strain evidence="2">PB745_02</strain>
        <tissue evidence="2">Gill</tissue>
    </source>
</reference>
<evidence type="ECO:0000256" key="1">
    <source>
        <dbReference type="SAM" id="SignalP"/>
    </source>
</evidence>
<name>A0AAE1UC52_9EUCA</name>
<accession>A0AAE1UC52</accession>
<dbReference type="Proteomes" id="UP001292094">
    <property type="component" value="Unassembled WGS sequence"/>
</dbReference>